<evidence type="ECO:0000313" key="1">
    <source>
        <dbReference type="EMBL" id="ESO00415.1"/>
    </source>
</evidence>
<proteinExistence type="predicted"/>
<name>T1F9Q9_HELRO</name>
<dbReference type="EnsemblMetazoa" id="HelroT175836">
    <property type="protein sequence ID" value="HelroP175836"/>
    <property type="gene ID" value="HelroG175836"/>
</dbReference>
<reference evidence="3" key="1">
    <citation type="submission" date="2012-12" db="EMBL/GenBank/DDBJ databases">
        <authorList>
            <person name="Hellsten U."/>
            <person name="Grimwood J."/>
            <person name="Chapman J.A."/>
            <person name="Shapiro H."/>
            <person name="Aerts A."/>
            <person name="Otillar R.P."/>
            <person name="Terry A.Y."/>
            <person name="Boore J.L."/>
            <person name="Simakov O."/>
            <person name="Marletaz F."/>
            <person name="Cho S.-J."/>
            <person name="Edsinger-Gonzales E."/>
            <person name="Havlak P."/>
            <person name="Kuo D.-H."/>
            <person name="Larsson T."/>
            <person name="Lv J."/>
            <person name="Arendt D."/>
            <person name="Savage R."/>
            <person name="Osoegawa K."/>
            <person name="de Jong P."/>
            <person name="Lindberg D.R."/>
            <person name="Seaver E.C."/>
            <person name="Weisblat D.A."/>
            <person name="Putnam N.H."/>
            <person name="Grigoriev I.V."/>
            <person name="Rokhsar D.S."/>
        </authorList>
    </citation>
    <scope>NUCLEOTIDE SEQUENCE</scope>
</reference>
<dbReference type="GeneID" id="20205558"/>
<accession>T1F9Q9</accession>
<dbReference type="HOGENOM" id="CLU_1779461_0_0_1"/>
<dbReference type="RefSeq" id="XP_009021465.1">
    <property type="nucleotide sequence ID" value="XM_009023217.1"/>
</dbReference>
<sequence length="146" mass="17138">MARTMAEAMHMSIVADTSNNEKYLRSEYKQKCRRYLNLACEIYRETPFLSTNFGQTSKHLVNFLATVKFQYFTNFGSFPTLSKSVIAKMFMTSCPTNVKTVSYDYYLICILIGIDFCMLTRQDKFDSVQLKIYWAKSTEQNHYTRN</sequence>
<evidence type="ECO:0000313" key="2">
    <source>
        <dbReference type="EnsemblMetazoa" id="HelroP175836"/>
    </source>
</evidence>
<dbReference type="EMBL" id="AMQM01005450">
    <property type="status" value="NOT_ANNOTATED_CDS"/>
    <property type="molecule type" value="Genomic_DNA"/>
</dbReference>
<dbReference type="KEGG" id="hro:HELRODRAFT_175836"/>
<organism evidence="2 3">
    <name type="scientific">Helobdella robusta</name>
    <name type="common">Californian leech</name>
    <dbReference type="NCBI Taxonomy" id="6412"/>
    <lineage>
        <taxon>Eukaryota</taxon>
        <taxon>Metazoa</taxon>
        <taxon>Spiralia</taxon>
        <taxon>Lophotrochozoa</taxon>
        <taxon>Annelida</taxon>
        <taxon>Clitellata</taxon>
        <taxon>Hirudinea</taxon>
        <taxon>Rhynchobdellida</taxon>
        <taxon>Glossiphoniidae</taxon>
        <taxon>Helobdella</taxon>
    </lineage>
</organism>
<dbReference type="EMBL" id="KB096945">
    <property type="protein sequence ID" value="ESO00415.1"/>
    <property type="molecule type" value="Genomic_DNA"/>
</dbReference>
<reference evidence="1 3" key="2">
    <citation type="journal article" date="2013" name="Nature">
        <title>Insights into bilaterian evolution from three spiralian genomes.</title>
        <authorList>
            <person name="Simakov O."/>
            <person name="Marletaz F."/>
            <person name="Cho S.J."/>
            <person name="Edsinger-Gonzales E."/>
            <person name="Havlak P."/>
            <person name="Hellsten U."/>
            <person name="Kuo D.H."/>
            <person name="Larsson T."/>
            <person name="Lv J."/>
            <person name="Arendt D."/>
            <person name="Savage R."/>
            <person name="Osoegawa K."/>
            <person name="de Jong P."/>
            <person name="Grimwood J."/>
            <person name="Chapman J.A."/>
            <person name="Shapiro H."/>
            <person name="Aerts A."/>
            <person name="Otillar R.P."/>
            <person name="Terry A.Y."/>
            <person name="Boore J.L."/>
            <person name="Grigoriev I.V."/>
            <person name="Lindberg D.R."/>
            <person name="Seaver E.C."/>
            <person name="Weisblat D.A."/>
            <person name="Putnam N.H."/>
            <person name="Rokhsar D.S."/>
        </authorList>
    </citation>
    <scope>NUCLEOTIDE SEQUENCE</scope>
</reference>
<reference evidence="2" key="3">
    <citation type="submission" date="2015-06" db="UniProtKB">
        <authorList>
            <consortium name="EnsemblMetazoa"/>
        </authorList>
    </citation>
    <scope>IDENTIFICATION</scope>
</reference>
<dbReference type="InParanoid" id="T1F9Q9"/>
<gene>
    <name evidence="2" type="primary">20205558</name>
    <name evidence="1" type="ORF">HELRODRAFT_175836</name>
</gene>
<evidence type="ECO:0000313" key="3">
    <source>
        <dbReference type="Proteomes" id="UP000015101"/>
    </source>
</evidence>
<dbReference type="Proteomes" id="UP000015101">
    <property type="component" value="Unassembled WGS sequence"/>
</dbReference>
<protein>
    <submittedName>
        <fullName evidence="1 2">Uncharacterized protein</fullName>
    </submittedName>
</protein>
<dbReference type="AlphaFoldDB" id="T1F9Q9"/>
<dbReference type="CTD" id="20205558"/>
<keyword evidence="3" id="KW-1185">Reference proteome</keyword>